<dbReference type="GeneID" id="87844010"/>
<dbReference type="InterPro" id="IPR002401">
    <property type="entry name" value="Cyt_P450_E_grp-I"/>
</dbReference>
<dbReference type="PANTHER" id="PTHR24305">
    <property type="entry name" value="CYTOCHROME P450"/>
    <property type="match status" value="1"/>
</dbReference>
<dbReference type="SUPFAM" id="SSF48264">
    <property type="entry name" value="Cytochrome P450"/>
    <property type="match status" value="1"/>
</dbReference>
<dbReference type="RefSeq" id="XP_062664100.1">
    <property type="nucleotide sequence ID" value="XM_062807062.1"/>
</dbReference>
<evidence type="ECO:0000256" key="4">
    <source>
        <dbReference type="ARBA" id="ARBA00022723"/>
    </source>
</evidence>
<evidence type="ECO:0000256" key="5">
    <source>
        <dbReference type="ARBA" id="ARBA00023002"/>
    </source>
</evidence>
<evidence type="ECO:0000313" key="11">
    <source>
        <dbReference type="EMBL" id="KAK3300586.1"/>
    </source>
</evidence>
<feature type="binding site" description="axial binding residue" evidence="8">
    <location>
        <position position="496"/>
    </location>
    <ligand>
        <name>heme</name>
        <dbReference type="ChEBI" id="CHEBI:30413"/>
    </ligand>
    <ligandPart>
        <name>Fe</name>
        <dbReference type="ChEBI" id="CHEBI:18248"/>
    </ligandPart>
</feature>
<evidence type="ECO:0000256" key="1">
    <source>
        <dbReference type="ARBA" id="ARBA00001971"/>
    </source>
</evidence>
<sequence length="553" mass="61147">MINLQHLTNEVTSNPALLISSVVILSWLSSTSQTNPPYSQLLTYPLTTLTYNLLFHPLRHTPGPLLSRASALPWAIRHALGTSAFHTHHLHTRYGPVVRIAPNHLSFTAPRAWRDIYGSLPRDSGSSGSGGSGGSGGKSGYTSVWPEVPKSKTFTSATDDQEESIVQADFHEHARLRRALAPGFSDAALRVQEPLLRRYVEVLVGRIGERCGGGGGGGGDGMKGEGVVMDMEKWYNWTTFDIAGDLVFGRAFGCLEREAYHPWIAFLMGTLKAAAGMVSVIYLGGRWLVRILFKTVGQKSMLALREMTEEMVSHRLAMEKGRDDLFEGLVKHREEWNLSFEKFSTNGLVLTLAGSETLATTLCGTTYLLLKNPKTIDRLSQEVRAAFSNTDEITVKAVSQLPYLTAVINESLRMYPPVAADLIRVIPPEGKNIAGHYVAGGTFVEVQPWSINHSPDNWVEPWTFNPDRFLPGEDEAKEAGNILEASQPFSWGPRNCLGRNLAYAGLRLILARIIFYFDMKLAGDSGDWIGRQKTFPLWARLPLNVHFTPVKRG</sequence>
<dbReference type="GO" id="GO:0016705">
    <property type="term" value="F:oxidoreductase activity, acting on paired donors, with incorporation or reduction of molecular oxygen"/>
    <property type="evidence" value="ECO:0007669"/>
    <property type="project" value="InterPro"/>
</dbReference>
<comment type="similarity">
    <text evidence="2 9">Belongs to the cytochrome P450 family.</text>
</comment>
<dbReference type="InterPro" id="IPR001128">
    <property type="entry name" value="Cyt_P450"/>
</dbReference>
<evidence type="ECO:0000313" key="12">
    <source>
        <dbReference type="Proteomes" id="UP001278766"/>
    </source>
</evidence>
<dbReference type="EMBL" id="JAUEPN010000001">
    <property type="protein sequence ID" value="KAK3300586.1"/>
    <property type="molecule type" value="Genomic_DNA"/>
</dbReference>
<dbReference type="Gene3D" id="1.10.630.10">
    <property type="entry name" value="Cytochrome P450"/>
    <property type="match status" value="1"/>
</dbReference>
<dbReference type="GO" id="GO:0005506">
    <property type="term" value="F:iron ion binding"/>
    <property type="evidence" value="ECO:0007669"/>
    <property type="project" value="InterPro"/>
</dbReference>
<dbReference type="PROSITE" id="PS00086">
    <property type="entry name" value="CYTOCHROME_P450"/>
    <property type="match status" value="1"/>
</dbReference>
<organism evidence="11 12">
    <name type="scientific">Chaetomium fimeti</name>
    <dbReference type="NCBI Taxonomy" id="1854472"/>
    <lineage>
        <taxon>Eukaryota</taxon>
        <taxon>Fungi</taxon>
        <taxon>Dikarya</taxon>
        <taxon>Ascomycota</taxon>
        <taxon>Pezizomycotina</taxon>
        <taxon>Sordariomycetes</taxon>
        <taxon>Sordariomycetidae</taxon>
        <taxon>Sordariales</taxon>
        <taxon>Chaetomiaceae</taxon>
        <taxon>Chaetomium</taxon>
    </lineage>
</organism>
<protein>
    <submittedName>
        <fullName evidence="11">Isotrichodermin C-15 hydroxylase</fullName>
    </submittedName>
</protein>
<evidence type="ECO:0000256" key="8">
    <source>
        <dbReference type="PIRSR" id="PIRSR602401-1"/>
    </source>
</evidence>
<dbReference type="PRINTS" id="PR00385">
    <property type="entry name" value="P450"/>
</dbReference>
<name>A0AAE0LWT8_9PEZI</name>
<dbReference type="Pfam" id="PF00067">
    <property type="entry name" value="p450"/>
    <property type="match status" value="1"/>
</dbReference>
<feature type="compositionally biased region" description="Gly residues" evidence="10">
    <location>
        <begin position="127"/>
        <end position="139"/>
    </location>
</feature>
<dbReference type="GO" id="GO:0020037">
    <property type="term" value="F:heme binding"/>
    <property type="evidence" value="ECO:0007669"/>
    <property type="project" value="InterPro"/>
</dbReference>
<proteinExistence type="inferred from homology"/>
<keyword evidence="3 8" id="KW-0349">Heme</keyword>
<reference evidence="11" key="2">
    <citation type="submission" date="2023-06" db="EMBL/GenBank/DDBJ databases">
        <authorList>
            <consortium name="Lawrence Berkeley National Laboratory"/>
            <person name="Haridas S."/>
            <person name="Hensen N."/>
            <person name="Bonometti L."/>
            <person name="Westerberg I."/>
            <person name="Brannstrom I.O."/>
            <person name="Guillou S."/>
            <person name="Cros-Aarteil S."/>
            <person name="Calhoun S."/>
            <person name="Kuo A."/>
            <person name="Mondo S."/>
            <person name="Pangilinan J."/>
            <person name="Riley R."/>
            <person name="Labutti K."/>
            <person name="Andreopoulos B."/>
            <person name="Lipzen A."/>
            <person name="Chen C."/>
            <person name="Yanf M."/>
            <person name="Daum C."/>
            <person name="Ng V."/>
            <person name="Clum A."/>
            <person name="Steindorff A."/>
            <person name="Ohm R."/>
            <person name="Martin F."/>
            <person name="Silar P."/>
            <person name="Natvig D."/>
            <person name="Lalanne C."/>
            <person name="Gautier V."/>
            <person name="Ament-Velasquez S.L."/>
            <person name="Kruys A."/>
            <person name="Hutchinson M.I."/>
            <person name="Powell A.J."/>
            <person name="Barry K."/>
            <person name="Miller A.N."/>
            <person name="Grigoriev I.V."/>
            <person name="Debuchy R."/>
            <person name="Gladieux P."/>
            <person name="Thoren M.H."/>
            <person name="Johannesson H."/>
        </authorList>
    </citation>
    <scope>NUCLEOTIDE SEQUENCE</scope>
    <source>
        <strain evidence="11">CBS 168.71</strain>
    </source>
</reference>
<evidence type="ECO:0000256" key="3">
    <source>
        <dbReference type="ARBA" id="ARBA00022617"/>
    </source>
</evidence>
<comment type="cofactor">
    <cofactor evidence="1 8">
        <name>heme</name>
        <dbReference type="ChEBI" id="CHEBI:30413"/>
    </cofactor>
</comment>
<dbReference type="AlphaFoldDB" id="A0AAE0LWT8"/>
<reference evidence="11" key="1">
    <citation type="journal article" date="2023" name="Mol. Phylogenet. Evol.">
        <title>Genome-scale phylogeny and comparative genomics of the fungal order Sordariales.</title>
        <authorList>
            <person name="Hensen N."/>
            <person name="Bonometti L."/>
            <person name="Westerberg I."/>
            <person name="Brannstrom I.O."/>
            <person name="Guillou S."/>
            <person name="Cros-Aarteil S."/>
            <person name="Calhoun S."/>
            <person name="Haridas S."/>
            <person name="Kuo A."/>
            <person name="Mondo S."/>
            <person name="Pangilinan J."/>
            <person name="Riley R."/>
            <person name="LaButti K."/>
            <person name="Andreopoulos B."/>
            <person name="Lipzen A."/>
            <person name="Chen C."/>
            <person name="Yan M."/>
            <person name="Daum C."/>
            <person name="Ng V."/>
            <person name="Clum A."/>
            <person name="Steindorff A."/>
            <person name="Ohm R.A."/>
            <person name="Martin F."/>
            <person name="Silar P."/>
            <person name="Natvig D.O."/>
            <person name="Lalanne C."/>
            <person name="Gautier V."/>
            <person name="Ament-Velasquez S.L."/>
            <person name="Kruys A."/>
            <person name="Hutchinson M.I."/>
            <person name="Powell A.J."/>
            <person name="Barry K."/>
            <person name="Miller A.N."/>
            <person name="Grigoriev I.V."/>
            <person name="Debuchy R."/>
            <person name="Gladieux P."/>
            <person name="Hiltunen Thoren M."/>
            <person name="Johannesson H."/>
        </authorList>
    </citation>
    <scope>NUCLEOTIDE SEQUENCE</scope>
    <source>
        <strain evidence="11">CBS 168.71</strain>
    </source>
</reference>
<accession>A0AAE0LWT8</accession>
<evidence type="ECO:0000256" key="7">
    <source>
        <dbReference type="ARBA" id="ARBA00023033"/>
    </source>
</evidence>
<dbReference type="Proteomes" id="UP001278766">
    <property type="component" value="Unassembled WGS sequence"/>
</dbReference>
<gene>
    <name evidence="11" type="ORF">B0H64DRAFT_448891</name>
</gene>
<evidence type="ECO:0000256" key="9">
    <source>
        <dbReference type="RuleBase" id="RU000461"/>
    </source>
</evidence>
<feature type="region of interest" description="Disordered" evidence="10">
    <location>
        <begin position="122"/>
        <end position="144"/>
    </location>
</feature>
<evidence type="ECO:0000256" key="2">
    <source>
        <dbReference type="ARBA" id="ARBA00010617"/>
    </source>
</evidence>
<dbReference type="InterPro" id="IPR017972">
    <property type="entry name" value="Cyt_P450_CS"/>
</dbReference>
<dbReference type="InterPro" id="IPR036396">
    <property type="entry name" value="Cyt_P450_sf"/>
</dbReference>
<comment type="caution">
    <text evidence="11">The sequence shown here is derived from an EMBL/GenBank/DDBJ whole genome shotgun (WGS) entry which is preliminary data.</text>
</comment>
<keyword evidence="4 8" id="KW-0479">Metal-binding</keyword>
<keyword evidence="7 9" id="KW-0503">Monooxygenase</keyword>
<dbReference type="PRINTS" id="PR00463">
    <property type="entry name" value="EP450I"/>
</dbReference>
<keyword evidence="6 8" id="KW-0408">Iron</keyword>
<keyword evidence="5 9" id="KW-0560">Oxidoreductase</keyword>
<dbReference type="GO" id="GO:0004497">
    <property type="term" value="F:monooxygenase activity"/>
    <property type="evidence" value="ECO:0007669"/>
    <property type="project" value="UniProtKB-KW"/>
</dbReference>
<dbReference type="InterPro" id="IPR050121">
    <property type="entry name" value="Cytochrome_P450_monoxygenase"/>
</dbReference>
<dbReference type="PANTHER" id="PTHR24305:SF230">
    <property type="entry name" value="P450, PUTATIVE (EUROFUNG)-RELATED"/>
    <property type="match status" value="1"/>
</dbReference>
<evidence type="ECO:0000256" key="6">
    <source>
        <dbReference type="ARBA" id="ARBA00023004"/>
    </source>
</evidence>
<keyword evidence="12" id="KW-1185">Reference proteome</keyword>
<dbReference type="CDD" id="cd11058">
    <property type="entry name" value="CYP60B-like"/>
    <property type="match status" value="1"/>
</dbReference>
<evidence type="ECO:0000256" key="10">
    <source>
        <dbReference type="SAM" id="MobiDB-lite"/>
    </source>
</evidence>